<evidence type="ECO:0000256" key="4">
    <source>
        <dbReference type="ARBA" id="ARBA00022840"/>
    </source>
</evidence>
<feature type="domain" description="ABC transporter" evidence="5">
    <location>
        <begin position="8"/>
        <end position="252"/>
    </location>
</feature>
<dbReference type="Pfam" id="PF08352">
    <property type="entry name" value="oligo_HPY"/>
    <property type="match status" value="1"/>
</dbReference>
<dbReference type="PANTHER" id="PTHR43776:SF7">
    <property type="entry name" value="D,D-DIPEPTIDE TRANSPORT ATP-BINDING PROTEIN DDPF-RELATED"/>
    <property type="match status" value="1"/>
</dbReference>
<dbReference type="InterPro" id="IPR050319">
    <property type="entry name" value="ABC_transp_ATP-bind"/>
</dbReference>
<protein>
    <submittedName>
        <fullName evidence="6">ATP-binding cassette domain-containing protein</fullName>
    </submittedName>
</protein>
<gene>
    <name evidence="6" type="ORF">LIZ65_08900</name>
</gene>
<dbReference type="InterPro" id="IPR017871">
    <property type="entry name" value="ABC_transporter-like_CS"/>
</dbReference>
<accession>A0ABS8DH47</accession>
<evidence type="ECO:0000313" key="7">
    <source>
        <dbReference type="Proteomes" id="UP001299546"/>
    </source>
</evidence>
<dbReference type="Proteomes" id="UP001299546">
    <property type="component" value="Unassembled WGS sequence"/>
</dbReference>
<dbReference type="Gene3D" id="3.40.50.300">
    <property type="entry name" value="P-loop containing nucleotide triphosphate hydrolases"/>
    <property type="match status" value="1"/>
</dbReference>
<dbReference type="CDD" id="cd03257">
    <property type="entry name" value="ABC_NikE_OppD_transporters"/>
    <property type="match status" value="1"/>
</dbReference>
<keyword evidence="2" id="KW-0813">Transport</keyword>
<evidence type="ECO:0000259" key="5">
    <source>
        <dbReference type="PROSITE" id="PS50893"/>
    </source>
</evidence>
<dbReference type="RefSeq" id="WP_066737655.1">
    <property type="nucleotide sequence ID" value="NZ_JAJCIQ010000005.1"/>
</dbReference>
<dbReference type="InterPro" id="IPR013563">
    <property type="entry name" value="Oligopep_ABC_C"/>
</dbReference>
<dbReference type="InterPro" id="IPR003439">
    <property type="entry name" value="ABC_transporter-like_ATP-bd"/>
</dbReference>
<keyword evidence="3" id="KW-0547">Nucleotide-binding</keyword>
<dbReference type="Pfam" id="PF00005">
    <property type="entry name" value="ABC_tran"/>
    <property type="match status" value="1"/>
</dbReference>
<dbReference type="InterPro" id="IPR027417">
    <property type="entry name" value="P-loop_NTPase"/>
</dbReference>
<keyword evidence="4 6" id="KW-0067">ATP-binding</keyword>
<organism evidence="6 7">
    <name type="scientific">Bariatricus massiliensis</name>
    <dbReference type="NCBI Taxonomy" id="1745713"/>
    <lineage>
        <taxon>Bacteria</taxon>
        <taxon>Bacillati</taxon>
        <taxon>Bacillota</taxon>
        <taxon>Clostridia</taxon>
        <taxon>Lachnospirales</taxon>
        <taxon>Lachnospiraceae</taxon>
        <taxon>Bariatricus</taxon>
    </lineage>
</organism>
<dbReference type="InterPro" id="IPR003593">
    <property type="entry name" value="AAA+_ATPase"/>
</dbReference>
<evidence type="ECO:0000313" key="6">
    <source>
        <dbReference type="EMBL" id="MCB7387407.1"/>
    </source>
</evidence>
<dbReference type="PANTHER" id="PTHR43776">
    <property type="entry name" value="TRANSPORT ATP-BINDING PROTEIN"/>
    <property type="match status" value="1"/>
</dbReference>
<evidence type="ECO:0000256" key="3">
    <source>
        <dbReference type="ARBA" id="ARBA00022741"/>
    </source>
</evidence>
<reference evidence="6 7" key="1">
    <citation type="submission" date="2021-10" db="EMBL/GenBank/DDBJ databases">
        <title>Collection of gut derived symbiotic bacterial strains cultured from healthy donors.</title>
        <authorList>
            <person name="Lin H."/>
            <person name="Littmann E."/>
            <person name="Kohout C."/>
            <person name="Pamer E.G."/>
        </authorList>
    </citation>
    <scope>NUCLEOTIDE SEQUENCE [LARGE SCALE GENOMIC DNA]</scope>
    <source>
        <strain evidence="6 7">DFI.1.165</strain>
    </source>
</reference>
<dbReference type="SUPFAM" id="SSF52540">
    <property type="entry name" value="P-loop containing nucleoside triphosphate hydrolases"/>
    <property type="match status" value="1"/>
</dbReference>
<comment type="similarity">
    <text evidence="1">Belongs to the ABC transporter superfamily.</text>
</comment>
<dbReference type="NCBIfam" id="TIGR01727">
    <property type="entry name" value="oligo_HPY"/>
    <property type="match status" value="1"/>
</dbReference>
<dbReference type="PROSITE" id="PS00211">
    <property type="entry name" value="ABC_TRANSPORTER_1"/>
    <property type="match status" value="1"/>
</dbReference>
<name>A0ABS8DH47_9FIRM</name>
<dbReference type="GO" id="GO:0005524">
    <property type="term" value="F:ATP binding"/>
    <property type="evidence" value="ECO:0007669"/>
    <property type="project" value="UniProtKB-KW"/>
</dbReference>
<proteinExistence type="inferred from homology"/>
<evidence type="ECO:0000256" key="2">
    <source>
        <dbReference type="ARBA" id="ARBA00022448"/>
    </source>
</evidence>
<keyword evidence="7" id="KW-1185">Reference proteome</keyword>
<comment type="caution">
    <text evidence="6">The sequence shown here is derived from an EMBL/GenBank/DDBJ whole genome shotgun (WGS) entry which is preliminary data.</text>
</comment>
<evidence type="ECO:0000256" key="1">
    <source>
        <dbReference type="ARBA" id="ARBA00005417"/>
    </source>
</evidence>
<sequence length="324" mass="36390">MAEKQTLIEVRDLKKYFKVGKKQILKAVDGVNFKIYKGETLGLVGESGCGKTTCGKTVMGLYPATGGQVFFDGVDIHGLNKKEKKEFTRRAQIIFQDPYSSLNPRMTVADIIGEGIDIHGLYKGEERKEKILELLDLVGLNKEHSLRFPHEFSGGQRQRIGIARALAIEPEFIVCDEPISALDVSIQAQVVNLLIELQEKKNLTYLFIAHDLSMVKHISDRVGVMYLGNMVEFATSDVLYDRPLHPYTKALMSSIPIPDPKEEKQKRRIPLEGEIPSPINPKPGCRFAARCKYATEACTHETPGLREVEPEHFVACHRVEEIGE</sequence>
<dbReference type="PROSITE" id="PS50893">
    <property type="entry name" value="ABC_TRANSPORTER_2"/>
    <property type="match status" value="1"/>
</dbReference>
<dbReference type="SMART" id="SM00382">
    <property type="entry name" value="AAA"/>
    <property type="match status" value="1"/>
</dbReference>
<dbReference type="EMBL" id="JAJCIS010000004">
    <property type="protein sequence ID" value="MCB7387407.1"/>
    <property type="molecule type" value="Genomic_DNA"/>
</dbReference>